<dbReference type="EMBL" id="AXCY01000070">
    <property type="protein sequence ID" value="KGM09930.1"/>
    <property type="molecule type" value="Genomic_DNA"/>
</dbReference>
<dbReference type="GO" id="GO:0031419">
    <property type="term" value="F:cobalamin binding"/>
    <property type="evidence" value="ECO:0007669"/>
    <property type="project" value="InterPro"/>
</dbReference>
<evidence type="ECO:0000313" key="5">
    <source>
        <dbReference type="EMBL" id="KGM09930.1"/>
    </source>
</evidence>
<keyword evidence="1" id="KW-0238">DNA-binding</keyword>
<reference evidence="5 6" key="2">
    <citation type="journal article" date="2015" name="Stand. Genomic Sci.">
        <title>Draft genome sequence of Cellulomonas carbonis T26(T) and comparative analysis of six Cellulomonas genomes.</title>
        <authorList>
            <person name="Zhuang W."/>
            <person name="Zhang S."/>
            <person name="Xia X."/>
            <person name="Wang G."/>
        </authorList>
    </citation>
    <scope>NUCLEOTIDE SEQUENCE [LARGE SCALE GENOMIC DNA]</scope>
    <source>
        <strain evidence="5 6">T26</strain>
    </source>
</reference>
<dbReference type="GO" id="GO:0046872">
    <property type="term" value="F:metal ion binding"/>
    <property type="evidence" value="ECO:0007669"/>
    <property type="project" value="InterPro"/>
</dbReference>
<dbReference type="PROSITE" id="PS51332">
    <property type="entry name" value="B12_BINDING"/>
    <property type="match status" value="1"/>
</dbReference>
<proteinExistence type="predicted"/>
<dbReference type="SUPFAM" id="SSF46955">
    <property type="entry name" value="Putative DNA-binding domain"/>
    <property type="match status" value="1"/>
</dbReference>
<sequence length="334" mass="34515">MPLTVAPEPGGPARGGVETEPAASGPSLTVAAVARRLGVAPATLRTWDRRYGLGPSEHLAGAHRRYSATDVSRLLVMRRLTLEGVAPAEAARAALSADPASDAVAGAGPRGPSVSQVVDAYTDAVPMAADPPALVAAAGHFDNAAVRWMLSRVHPRDPVAWWTDLVDPALRTLVGRVTLEGPGEHAAPALTAAAFAELRSRAAASAARTPALDDRATVLALSAGRGTELLVHVVATALQERGVRVRVLSSSSPRAAVEALSRLRPDAVLVQVGPDEADRPAAVEAVRSVVEADEDVPVFVHGDGVQGLDLPVAATVHRIRTLTGTLHELLATVT</sequence>
<evidence type="ECO:0000259" key="4">
    <source>
        <dbReference type="PROSITE" id="PS51332"/>
    </source>
</evidence>
<name>A0A0A0BPP6_9CELL</name>
<accession>A0A0A0BPP6</accession>
<dbReference type="InterPro" id="IPR047057">
    <property type="entry name" value="MerR_fam"/>
</dbReference>
<feature type="region of interest" description="Disordered" evidence="2">
    <location>
        <begin position="1"/>
        <end position="25"/>
    </location>
</feature>
<dbReference type="PANTHER" id="PTHR30204:SF97">
    <property type="entry name" value="MERR FAMILY REGULATORY PROTEIN"/>
    <property type="match status" value="1"/>
</dbReference>
<dbReference type="PANTHER" id="PTHR30204">
    <property type="entry name" value="REDOX-CYCLING DRUG-SENSING TRANSCRIPTIONAL ACTIVATOR SOXR"/>
    <property type="match status" value="1"/>
</dbReference>
<reference evidence="5 6" key="1">
    <citation type="submission" date="2013-08" db="EMBL/GenBank/DDBJ databases">
        <title>Genome sequencing of Cellulomonas carbonis T26.</title>
        <authorList>
            <person name="Chen F."/>
            <person name="Li Y."/>
            <person name="Wang G."/>
        </authorList>
    </citation>
    <scope>NUCLEOTIDE SEQUENCE [LARGE SCALE GENOMIC DNA]</scope>
    <source>
        <strain evidence="5 6">T26</strain>
    </source>
</reference>
<evidence type="ECO:0000313" key="6">
    <source>
        <dbReference type="Proteomes" id="UP000029839"/>
    </source>
</evidence>
<evidence type="ECO:0000256" key="2">
    <source>
        <dbReference type="SAM" id="MobiDB-lite"/>
    </source>
</evidence>
<dbReference type="AlphaFoldDB" id="A0A0A0BPP6"/>
<dbReference type="InterPro" id="IPR006158">
    <property type="entry name" value="Cobalamin-bd"/>
</dbReference>
<dbReference type="InterPro" id="IPR009061">
    <property type="entry name" value="DNA-bd_dom_put_sf"/>
</dbReference>
<dbReference type="GO" id="GO:0003677">
    <property type="term" value="F:DNA binding"/>
    <property type="evidence" value="ECO:0007669"/>
    <property type="project" value="UniProtKB-KW"/>
</dbReference>
<evidence type="ECO:0000256" key="1">
    <source>
        <dbReference type="ARBA" id="ARBA00023125"/>
    </source>
</evidence>
<organism evidence="5 6">
    <name type="scientific">Cellulomonas carbonis T26</name>
    <dbReference type="NCBI Taxonomy" id="947969"/>
    <lineage>
        <taxon>Bacteria</taxon>
        <taxon>Bacillati</taxon>
        <taxon>Actinomycetota</taxon>
        <taxon>Actinomycetes</taxon>
        <taxon>Micrococcales</taxon>
        <taxon>Cellulomonadaceae</taxon>
        <taxon>Cellulomonas</taxon>
    </lineage>
</organism>
<feature type="domain" description="B12-binding" evidence="4">
    <location>
        <begin position="214"/>
        <end position="334"/>
    </location>
</feature>
<dbReference type="Pfam" id="PF13411">
    <property type="entry name" value="MerR_1"/>
    <property type="match status" value="1"/>
</dbReference>
<evidence type="ECO:0000259" key="3">
    <source>
        <dbReference type="PROSITE" id="PS50937"/>
    </source>
</evidence>
<dbReference type="PROSITE" id="PS50937">
    <property type="entry name" value="HTH_MERR_2"/>
    <property type="match status" value="1"/>
</dbReference>
<dbReference type="InterPro" id="IPR000551">
    <property type="entry name" value="MerR-type_HTH_dom"/>
</dbReference>
<protein>
    <submittedName>
        <fullName evidence="5">MerR family transcriptional regulator</fullName>
    </submittedName>
</protein>
<dbReference type="GO" id="GO:0003700">
    <property type="term" value="F:DNA-binding transcription factor activity"/>
    <property type="evidence" value="ECO:0007669"/>
    <property type="project" value="InterPro"/>
</dbReference>
<dbReference type="SMART" id="SM00422">
    <property type="entry name" value="HTH_MERR"/>
    <property type="match status" value="1"/>
</dbReference>
<gene>
    <name evidence="5" type="ORF">N868_17585</name>
</gene>
<keyword evidence="6" id="KW-1185">Reference proteome</keyword>
<comment type="caution">
    <text evidence="5">The sequence shown here is derived from an EMBL/GenBank/DDBJ whole genome shotgun (WGS) entry which is preliminary data.</text>
</comment>
<feature type="domain" description="HTH merR-type" evidence="3">
    <location>
        <begin position="27"/>
        <end position="96"/>
    </location>
</feature>
<dbReference type="Proteomes" id="UP000029839">
    <property type="component" value="Unassembled WGS sequence"/>
</dbReference>
<dbReference type="Gene3D" id="1.10.1660.10">
    <property type="match status" value="1"/>
</dbReference>